<dbReference type="PROSITE" id="PS50157">
    <property type="entry name" value="ZINC_FINGER_C2H2_2"/>
    <property type="match status" value="1"/>
</dbReference>
<organism evidence="4 5">
    <name type="scientific">Aplysia californica</name>
    <name type="common">California sea hare</name>
    <dbReference type="NCBI Taxonomy" id="6500"/>
    <lineage>
        <taxon>Eukaryota</taxon>
        <taxon>Metazoa</taxon>
        <taxon>Spiralia</taxon>
        <taxon>Lophotrochozoa</taxon>
        <taxon>Mollusca</taxon>
        <taxon>Gastropoda</taxon>
        <taxon>Heterobranchia</taxon>
        <taxon>Euthyneura</taxon>
        <taxon>Tectipleura</taxon>
        <taxon>Aplysiida</taxon>
        <taxon>Aplysioidea</taxon>
        <taxon>Aplysiidae</taxon>
        <taxon>Aplysia</taxon>
    </lineage>
</organism>
<dbReference type="PANTHER" id="PTHR46664:SF1">
    <property type="entry name" value="ATM INTERACTOR"/>
    <property type="match status" value="1"/>
</dbReference>
<dbReference type="RefSeq" id="XP_012935839.1">
    <property type="nucleotide sequence ID" value="XM_013080385.2"/>
</dbReference>
<dbReference type="SUPFAM" id="SSF57667">
    <property type="entry name" value="beta-beta-alpha zinc fingers"/>
    <property type="match status" value="1"/>
</dbReference>
<feature type="compositionally biased region" description="Polar residues" evidence="2">
    <location>
        <begin position="339"/>
        <end position="359"/>
    </location>
</feature>
<keyword evidence="4" id="KW-1185">Reference proteome</keyword>
<dbReference type="SMART" id="SM00355">
    <property type="entry name" value="ZnF_C2H2"/>
    <property type="match status" value="4"/>
</dbReference>
<feature type="region of interest" description="Disordered" evidence="2">
    <location>
        <begin position="544"/>
        <end position="571"/>
    </location>
</feature>
<gene>
    <name evidence="5" type="primary">LOC101860880</name>
</gene>
<dbReference type="Gene3D" id="3.30.160.60">
    <property type="entry name" value="Classic Zinc Finger"/>
    <property type="match status" value="1"/>
</dbReference>
<name>A0ABM0ZW93_APLCA</name>
<dbReference type="PROSITE" id="PS00028">
    <property type="entry name" value="ZINC_FINGER_C2H2_1"/>
    <property type="match status" value="1"/>
</dbReference>
<keyword evidence="1" id="KW-0479">Metal-binding</keyword>
<evidence type="ECO:0000256" key="2">
    <source>
        <dbReference type="SAM" id="MobiDB-lite"/>
    </source>
</evidence>
<keyword evidence="1" id="KW-0863">Zinc-finger</keyword>
<dbReference type="InterPro" id="IPR036236">
    <property type="entry name" value="Znf_C2H2_sf"/>
</dbReference>
<keyword evidence="1" id="KW-0862">Zinc</keyword>
<feature type="compositionally biased region" description="Polar residues" evidence="2">
    <location>
        <begin position="556"/>
        <end position="571"/>
    </location>
</feature>
<evidence type="ECO:0000259" key="3">
    <source>
        <dbReference type="PROSITE" id="PS50157"/>
    </source>
</evidence>
<dbReference type="Proteomes" id="UP000694888">
    <property type="component" value="Unplaced"/>
</dbReference>
<evidence type="ECO:0000313" key="4">
    <source>
        <dbReference type="Proteomes" id="UP000694888"/>
    </source>
</evidence>
<evidence type="ECO:0000313" key="5">
    <source>
        <dbReference type="RefSeq" id="XP_012935839.1"/>
    </source>
</evidence>
<dbReference type="PANTHER" id="PTHR46664">
    <property type="entry name" value="ATM INTERACTOR"/>
    <property type="match status" value="1"/>
</dbReference>
<feature type="region of interest" description="Disordered" evidence="2">
    <location>
        <begin position="327"/>
        <end position="359"/>
    </location>
</feature>
<feature type="domain" description="C2H2-type" evidence="3">
    <location>
        <begin position="129"/>
        <end position="156"/>
    </location>
</feature>
<protein>
    <submittedName>
        <fullName evidence="5">ATM interactor</fullName>
    </submittedName>
</protein>
<evidence type="ECO:0000256" key="1">
    <source>
        <dbReference type="PROSITE-ProRule" id="PRU00042"/>
    </source>
</evidence>
<accession>A0ABM0ZW93</accession>
<sequence>MTENLQIKKIIPSPSELLIDNNRTESDLKCSVPGCGYIATTVSVLGLHRAKAHNIKNVVEKNTVHHYHCPVASCYFNQNSERYFKTLDILRTHYMKLHSDKKFLCQKCKKAFGLERDCLRHQRECGQEFSCVDCGKTYAAKSSLIAHCNYNQHKKPEAVISEARPKAEKKKASKRQKKDVLMRKGPVPILPKQVIADPDNSEPSLVLPSTAVQQQAVKLYHVDASVGPDVEKVTPEQLTTQAVQTVRFKRTASIQTCFHAFCETNNPKIVKLSTGIQTALPYEFPDGVRRRMAETQTRESILQTAMSAARIPVLKVCRGTQKSQGEAKALKRKKIHVGAQTSTPSPAKKSLSTTSVPLGSSSLPNQKHCGQVDLVNLNQFLSSISTQTKLSCVDEQFAARTLEPCASQHLQHIHTQTNSVTRCSGVQADLMLTRSDQDTQTTFPGFLKMMQSDHSAFSNFPTQDCHTQTALQSSHCEIEPIINNIQTQTHLSSLNRPAKQDQGTVTCHTVHTAGHGNDADRFPCSHSAMEYGYLDDVSQFRSFSHREPSSLPHAGPSSNTEPASTRRSVSESTMVAPDDLTDLLMDVLENTQTPPASPPLILRPAQTVQSMSQDGIPHLSSSCPLKSRANKGEFSGCGQLRGSQLGHKLCDLVTTHDAAVGGSDGITQTFDLGWDMGTQTMTDFVTDMMTQTGDDLLEFLTSDIQTQTLDDIYSSLPLTAESPLHSSEKMATTDIAIQLDVSDFSGDHASTQTVGSGVDDQTLDLRDNSFAFPPEMASVGCGSSPRMGGDAVMVGHDDYSLLYPQEDNYMDVITHSSVTAGQLDSRPAMSLPYKSTETSETQTSHDPFFSNLLNAELKESFSQSLEPGGKKSLENSHTQTALDSVLPMLCFEDVPTVQFSPSSKTIDKTVATDFPSTGRETAECQTPWEDFFSFVEDSETQTHEIKPLSIGLSIGINSHTQTSHSQHPMGQFVLTDSFTQTCLDQNTQTQPYDMEDLLNL</sequence>
<proteinExistence type="predicted"/>
<dbReference type="InterPro" id="IPR013087">
    <property type="entry name" value="Znf_C2H2_type"/>
</dbReference>
<reference evidence="5" key="1">
    <citation type="submission" date="2025-08" db="UniProtKB">
        <authorList>
            <consortium name="RefSeq"/>
        </authorList>
    </citation>
    <scope>IDENTIFICATION</scope>
</reference>
<dbReference type="GeneID" id="101860880"/>
<dbReference type="InterPro" id="IPR055303">
    <property type="entry name" value="ATMIN"/>
</dbReference>